<dbReference type="PANTHER" id="PTHR30244">
    <property type="entry name" value="TRANSAMINASE"/>
    <property type="match status" value="1"/>
</dbReference>
<evidence type="ECO:0000313" key="5">
    <source>
        <dbReference type="Proteomes" id="UP000293142"/>
    </source>
</evidence>
<organism evidence="4 5">
    <name type="scientific">Paenibacillus thalictri</name>
    <dbReference type="NCBI Taxonomy" id="2527873"/>
    <lineage>
        <taxon>Bacteria</taxon>
        <taxon>Bacillati</taxon>
        <taxon>Bacillota</taxon>
        <taxon>Bacilli</taxon>
        <taxon>Bacillales</taxon>
        <taxon>Paenibacillaceae</taxon>
        <taxon>Paenibacillus</taxon>
    </lineage>
</organism>
<dbReference type="InterPro" id="IPR015422">
    <property type="entry name" value="PyrdxlP-dep_Trfase_small"/>
</dbReference>
<dbReference type="EC" id="2.6.1.92" evidence="4"/>
<evidence type="ECO:0000256" key="2">
    <source>
        <dbReference type="PIRSR" id="PIRSR000390-2"/>
    </source>
</evidence>
<dbReference type="EMBL" id="SIRE01000053">
    <property type="protein sequence ID" value="TBL67783.1"/>
    <property type="molecule type" value="Genomic_DNA"/>
</dbReference>
<dbReference type="NCBIfam" id="TIGR03588">
    <property type="entry name" value="PseC"/>
    <property type="match status" value="1"/>
</dbReference>
<comment type="similarity">
    <text evidence="3">Belongs to the DegT/DnrJ/EryC1 family.</text>
</comment>
<dbReference type="InterPro" id="IPR015421">
    <property type="entry name" value="PyrdxlP-dep_Trfase_major"/>
</dbReference>
<dbReference type="GO" id="GO:0030170">
    <property type="term" value="F:pyridoxal phosphate binding"/>
    <property type="evidence" value="ECO:0007669"/>
    <property type="project" value="TreeGrafter"/>
</dbReference>
<dbReference type="CDD" id="cd00616">
    <property type="entry name" value="AHBA_syn"/>
    <property type="match status" value="1"/>
</dbReference>
<accession>A0A4Q9DDV4</accession>
<proteinExistence type="inferred from homology"/>
<dbReference type="PANTHER" id="PTHR30244:SF34">
    <property type="entry name" value="DTDP-4-AMINO-4,6-DIDEOXYGALACTOSE TRANSAMINASE"/>
    <property type="match status" value="1"/>
</dbReference>
<dbReference type="Pfam" id="PF01041">
    <property type="entry name" value="DegT_DnrJ_EryC1"/>
    <property type="match status" value="1"/>
</dbReference>
<dbReference type="SUPFAM" id="SSF53383">
    <property type="entry name" value="PLP-dependent transferases"/>
    <property type="match status" value="1"/>
</dbReference>
<dbReference type="RefSeq" id="WP_131019061.1">
    <property type="nucleotide sequence ID" value="NZ_SIRE01000053.1"/>
</dbReference>
<dbReference type="GO" id="GO:0000271">
    <property type="term" value="P:polysaccharide biosynthetic process"/>
    <property type="evidence" value="ECO:0007669"/>
    <property type="project" value="TreeGrafter"/>
</dbReference>
<dbReference type="InterPro" id="IPR015424">
    <property type="entry name" value="PyrdxlP-dep_Trfase"/>
</dbReference>
<dbReference type="Proteomes" id="UP000293142">
    <property type="component" value="Unassembled WGS sequence"/>
</dbReference>
<feature type="active site" description="Proton acceptor" evidence="1">
    <location>
        <position position="197"/>
    </location>
</feature>
<dbReference type="Gene3D" id="3.40.640.10">
    <property type="entry name" value="Type I PLP-dependent aspartate aminotransferase-like (Major domain)"/>
    <property type="match status" value="1"/>
</dbReference>
<dbReference type="AlphaFoldDB" id="A0A4Q9DDV4"/>
<keyword evidence="4" id="KW-0808">Transferase</keyword>
<keyword evidence="2 3" id="KW-0663">Pyridoxal phosphate</keyword>
<evidence type="ECO:0000256" key="1">
    <source>
        <dbReference type="PIRSR" id="PIRSR000390-1"/>
    </source>
</evidence>
<name>A0A4Q9DDV4_9BACL</name>
<keyword evidence="5" id="KW-1185">Reference proteome</keyword>
<evidence type="ECO:0000256" key="3">
    <source>
        <dbReference type="RuleBase" id="RU004508"/>
    </source>
</evidence>
<protein>
    <submittedName>
        <fullName evidence="4">UDP-4-amino-4, 6-dideoxy-N-acetyl-beta-L-altrosamine transaminase</fullName>
        <ecNumber evidence="4">2.6.1.92</ecNumber>
    </submittedName>
</protein>
<dbReference type="GO" id="GO:0008483">
    <property type="term" value="F:transaminase activity"/>
    <property type="evidence" value="ECO:0007669"/>
    <property type="project" value="UniProtKB-KW"/>
</dbReference>
<dbReference type="InterPro" id="IPR020026">
    <property type="entry name" value="PseC"/>
</dbReference>
<comment type="caution">
    <text evidence="4">The sequence shown here is derived from an EMBL/GenBank/DDBJ whole genome shotgun (WGS) entry which is preliminary data.</text>
</comment>
<reference evidence="4 5" key="1">
    <citation type="submission" date="2019-02" db="EMBL/GenBank/DDBJ databases">
        <title>Paenibacillus sp. nov., isolated from surface-sterilized tissue of Thalictrum simplex L.</title>
        <authorList>
            <person name="Tuo L."/>
        </authorList>
    </citation>
    <scope>NUCLEOTIDE SEQUENCE [LARGE SCALE GENOMIC DNA]</scope>
    <source>
        <strain evidence="4 5">N2SHLJ1</strain>
    </source>
</reference>
<dbReference type="PIRSF" id="PIRSF000390">
    <property type="entry name" value="PLP_StrS"/>
    <property type="match status" value="1"/>
</dbReference>
<evidence type="ECO:0000313" key="4">
    <source>
        <dbReference type="EMBL" id="TBL67783.1"/>
    </source>
</evidence>
<gene>
    <name evidence="4" type="primary">pseC</name>
    <name evidence="4" type="ORF">EYB31_39325</name>
</gene>
<feature type="modified residue" description="N6-(pyridoxal phosphate)lysine" evidence="2">
    <location>
        <position position="197"/>
    </location>
</feature>
<dbReference type="Gene3D" id="3.90.1150.10">
    <property type="entry name" value="Aspartate Aminotransferase, domain 1"/>
    <property type="match status" value="1"/>
</dbReference>
<sequence length="402" mass="45248">MKNEGLAINGGKRVRETFLPYGKQWIDDEDIQAVVSILKSEYLTTGPAICEFEEKIAGYVDAKYAVAFANGTAALHAACFAAGIAEGDEVITTPLTFAASANCVLYQGGRPVFVDIDKETYNIDAKKIFSHVNSKTKAIIPVDYTGQPADLDSIIRIAKDNNLVVIEDAAHALGATYKGKRVGSISDMTMFSLHPVKHITTGEGGVITTNDSYYYNKLIQFRAHGITRDPQQLVTENRGSWYYEMQVLGYNYRITDFQAALGSSQLEKLPLFLERRKKNVALYNQLLTEFSEKDKLIIPFQHQDGESSWHLYVIQLRSECLKVDRDTIYKALIKENIGVNVHYIPVYLHPYYSQLGYDRGICPVVEKIYENIITLPLFPLMEESDVYDVVNALQKVLSYYAK</sequence>
<dbReference type="InterPro" id="IPR000653">
    <property type="entry name" value="DegT/StrS_aminotransferase"/>
</dbReference>
<keyword evidence="4" id="KW-0032">Aminotransferase</keyword>
<dbReference type="OrthoDB" id="9810913at2"/>